<evidence type="ECO:0000256" key="1">
    <source>
        <dbReference type="ARBA" id="ARBA00022723"/>
    </source>
</evidence>
<evidence type="ECO:0000256" key="5">
    <source>
        <dbReference type="PROSITE-ProRule" id="PRU00309"/>
    </source>
</evidence>
<dbReference type="SUPFAM" id="SSF57716">
    <property type="entry name" value="Glucocorticoid receptor-like (DNA-binding domain)"/>
    <property type="match status" value="2"/>
</dbReference>
<reference evidence="9" key="1">
    <citation type="submission" date="2025-08" db="UniProtKB">
        <authorList>
            <consortium name="RefSeq"/>
        </authorList>
    </citation>
    <scope>IDENTIFICATION</scope>
    <source>
        <strain evidence="9">Ishihara</strain>
        <tissue evidence="9">Whole body</tissue>
    </source>
</reference>
<feature type="compositionally biased region" description="Low complexity" evidence="6">
    <location>
        <begin position="177"/>
        <end position="192"/>
    </location>
</feature>
<protein>
    <submittedName>
        <fullName evidence="9">Uncharacterized protein LOC111359841 isoform X2</fullName>
    </submittedName>
</protein>
<organism evidence="8 9">
    <name type="scientific">Spodoptera litura</name>
    <name type="common">Asian cotton leafworm</name>
    <dbReference type="NCBI Taxonomy" id="69820"/>
    <lineage>
        <taxon>Eukaryota</taxon>
        <taxon>Metazoa</taxon>
        <taxon>Ecdysozoa</taxon>
        <taxon>Arthropoda</taxon>
        <taxon>Hexapoda</taxon>
        <taxon>Insecta</taxon>
        <taxon>Pterygota</taxon>
        <taxon>Neoptera</taxon>
        <taxon>Endopterygota</taxon>
        <taxon>Lepidoptera</taxon>
        <taxon>Glossata</taxon>
        <taxon>Ditrysia</taxon>
        <taxon>Noctuoidea</taxon>
        <taxon>Noctuidae</taxon>
        <taxon>Amphipyrinae</taxon>
        <taxon>Spodoptera</taxon>
    </lineage>
</organism>
<sequence>MNSRKENTRTCCLCGSSPCKDPSINLYRFPKPGTQNAMRCELWAKYCYPNEDWSSPQFQNEMYAKHKMLCSKHFESTCFIEKKLFRTAVPGFKCAVLHAFPNPTTECGKFHTWVVNAGLVGEDYDYIYLNRRICRLHFENIYHYPKNRLSKFAIPTLHLPDCDRFELSPTTKDEESSLAASPLPPSSLQLPSSRPTHVPFVINILEPLLQIVNNLKLLLVTAQAHDVQ</sequence>
<keyword evidence="2 5" id="KW-0863">Zinc-finger</keyword>
<accession>A0A9J7EI43</accession>
<keyword evidence="4 5" id="KW-0238">DNA-binding</keyword>
<evidence type="ECO:0000256" key="4">
    <source>
        <dbReference type="ARBA" id="ARBA00023125"/>
    </source>
</evidence>
<gene>
    <name evidence="9" type="primary">LOC111359841</name>
</gene>
<dbReference type="Pfam" id="PF05485">
    <property type="entry name" value="THAP"/>
    <property type="match status" value="1"/>
</dbReference>
<dbReference type="SMART" id="SM00980">
    <property type="entry name" value="THAP"/>
    <property type="match status" value="2"/>
</dbReference>
<dbReference type="InterPro" id="IPR006612">
    <property type="entry name" value="THAP_Znf"/>
</dbReference>
<name>A0A9J7EI43_SPOLT</name>
<evidence type="ECO:0000256" key="2">
    <source>
        <dbReference type="ARBA" id="ARBA00022771"/>
    </source>
</evidence>
<evidence type="ECO:0000256" key="6">
    <source>
        <dbReference type="SAM" id="MobiDB-lite"/>
    </source>
</evidence>
<feature type="domain" description="THAP-type" evidence="7">
    <location>
        <begin position="7"/>
        <end position="93"/>
    </location>
</feature>
<dbReference type="RefSeq" id="XP_022831295.1">
    <property type="nucleotide sequence ID" value="XM_022975527.1"/>
</dbReference>
<evidence type="ECO:0000256" key="3">
    <source>
        <dbReference type="ARBA" id="ARBA00022833"/>
    </source>
</evidence>
<keyword evidence="8" id="KW-1185">Reference proteome</keyword>
<evidence type="ECO:0000259" key="7">
    <source>
        <dbReference type="PROSITE" id="PS50950"/>
    </source>
</evidence>
<dbReference type="GO" id="GO:0008270">
    <property type="term" value="F:zinc ion binding"/>
    <property type="evidence" value="ECO:0007669"/>
    <property type="project" value="UniProtKB-KW"/>
</dbReference>
<dbReference type="GeneID" id="111359841"/>
<evidence type="ECO:0000313" key="8">
    <source>
        <dbReference type="Proteomes" id="UP000301870"/>
    </source>
</evidence>
<dbReference type="Proteomes" id="UP000301870">
    <property type="component" value="Chromosome 3"/>
</dbReference>
<evidence type="ECO:0000313" key="9">
    <source>
        <dbReference type="RefSeq" id="XP_022831295.1"/>
    </source>
</evidence>
<proteinExistence type="predicted"/>
<dbReference type="AlphaFoldDB" id="A0A9J7EI43"/>
<dbReference type="PROSITE" id="PS50950">
    <property type="entry name" value="ZF_THAP"/>
    <property type="match status" value="1"/>
</dbReference>
<feature type="region of interest" description="Disordered" evidence="6">
    <location>
        <begin position="172"/>
        <end position="192"/>
    </location>
</feature>
<keyword evidence="1" id="KW-0479">Metal-binding</keyword>
<keyword evidence="3" id="KW-0862">Zinc</keyword>
<dbReference type="GO" id="GO:0003677">
    <property type="term" value="F:DNA binding"/>
    <property type="evidence" value="ECO:0007669"/>
    <property type="project" value="UniProtKB-UniRule"/>
</dbReference>